<keyword evidence="2" id="KW-0479">Metal-binding</keyword>
<dbReference type="InterPro" id="IPR001650">
    <property type="entry name" value="Helicase_C-like"/>
</dbReference>
<dbReference type="GO" id="GO:0005737">
    <property type="term" value="C:cytoplasm"/>
    <property type="evidence" value="ECO:0007669"/>
    <property type="project" value="TreeGrafter"/>
</dbReference>
<evidence type="ECO:0000256" key="12">
    <source>
        <dbReference type="ARBA" id="ARBA00044550"/>
    </source>
</evidence>
<dbReference type="InterPro" id="IPR036388">
    <property type="entry name" value="WH-like_DNA-bd_sf"/>
</dbReference>
<dbReference type="GO" id="GO:0006281">
    <property type="term" value="P:DNA repair"/>
    <property type="evidence" value="ECO:0007669"/>
    <property type="project" value="TreeGrafter"/>
</dbReference>
<dbReference type="NCBIfam" id="TIGR00614">
    <property type="entry name" value="recQ_fam"/>
    <property type="match status" value="1"/>
</dbReference>
<dbReference type="Pfam" id="PF00270">
    <property type="entry name" value="DEAD"/>
    <property type="match status" value="1"/>
</dbReference>
<dbReference type="PANTHER" id="PTHR13710">
    <property type="entry name" value="DNA HELICASE RECQ FAMILY MEMBER"/>
    <property type="match status" value="1"/>
</dbReference>
<dbReference type="GO" id="GO:0043138">
    <property type="term" value="F:3'-5' DNA helicase activity"/>
    <property type="evidence" value="ECO:0007669"/>
    <property type="project" value="UniProtKB-EC"/>
</dbReference>
<dbReference type="FunFam" id="3.40.50.300:FF:001389">
    <property type="entry name" value="ATP-dependent DNA helicase RecQ"/>
    <property type="match status" value="1"/>
</dbReference>
<evidence type="ECO:0000259" key="13">
    <source>
        <dbReference type="PROSITE" id="PS51192"/>
    </source>
</evidence>
<evidence type="ECO:0000256" key="2">
    <source>
        <dbReference type="ARBA" id="ARBA00022723"/>
    </source>
</evidence>
<evidence type="ECO:0000313" key="15">
    <source>
        <dbReference type="EMBL" id="CAA6828310.1"/>
    </source>
</evidence>
<evidence type="ECO:0000256" key="5">
    <source>
        <dbReference type="ARBA" id="ARBA00022806"/>
    </source>
</evidence>
<dbReference type="AlphaFoldDB" id="A0A6S6UIX3"/>
<dbReference type="InterPro" id="IPR004589">
    <property type="entry name" value="DNA_helicase_ATP-dep_RecQ"/>
</dbReference>
<reference evidence="15" key="1">
    <citation type="submission" date="2020-01" db="EMBL/GenBank/DDBJ databases">
        <authorList>
            <person name="Meier V. D."/>
            <person name="Meier V D."/>
        </authorList>
    </citation>
    <scope>NUCLEOTIDE SEQUENCE</scope>
    <source>
        <strain evidence="15">HLG_WM_MAG_10</strain>
    </source>
</reference>
<keyword evidence="8" id="KW-0413">Isomerase</keyword>
<comment type="catalytic activity">
    <reaction evidence="9">
        <text>Couples ATP hydrolysis with the unwinding of duplex DNA by translocating in the 3'-5' direction.</text>
        <dbReference type="EC" id="5.6.2.4"/>
    </reaction>
</comment>
<dbReference type="InterPro" id="IPR011545">
    <property type="entry name" value="DEAD/DEAH_box_helicase_dom"/>
</dbReference>
<dbReference type="GO" id="GO:0046872">
    <property type="term" value="F:metal ion binding"/>
    <property type="evidence" value="ECO:0007669"/>
    <property type="project" value="UniProtKB-KW"/>
</dbReference>
<comment type="similarity">
    <text evidence="1">Belongs to the helicase family. RecQ subfamily.</text>
</comment>
<dbReference type="PROSITE" id="PS51192">
    <property type="entry name" value="HELICASE_ATP_BIND_1"/>
    <property type="match status" value="1"/>
</dbReference>
<keyword evidence="6" id="KW-0067">ATP-binding</keyword>
<dbReference type="GO" id="GO:0006310">
    <property type="term" value="P:DNA recombination"/>
    <property type="evidence" value="ECO:0007669"/>
    <property type="project" value="InterPro"/>
</dbReference>
<evidence type="ECO:0000256" key="1">
    <source>
        <dbReference type="ARBA" id="ARBA00005446"/>
    </source>
</evidence>
<sequence>MQLDIVQSVLDGKDTLALLPTGGGKSICFQVPTLCQDGICIVISPLIALMKDQVKNLRGRGIRAYAIYSGMNVPEIDRILDNCVHGGAKFLYLSPERLTSDLAIARIKLMKVNLIAIDEAHCISQWGYDFRPSYLNIAEIREFLPKIPLIALTATATAPVVKDIQEKLIFGKESMVFQKSFARNNLSYIVLYEENKRSKMLAVLKKISGAGIVYVQNRRETQEVAYFLKKNGISAEYYHAGRNGDVREKVQDDWIANKTRIIVATNAFGMGIDKPDVRIVVHLTLPDSLEAYFQEAGRAGRDEEKAYGILLYNQSDRIKQERYFKQAFPSVKEIRRVYQALGSYYQLAVGAGLMQTFDLDVPDFAKRFNLHPVETLHALKVLMKEEYLDLTENVFFPSTLQVIVQKEEMYDYMLRNNKLQRLVHIILRSSQGAFNHAVNIREEQLANSLRVPHKELVFMLEKLHKDAIILYKPQKDAPQLTFLMERLPENDLLIDQQRYSFLKDRQKKRLESTLHYAETLQCRNQLLLAYFDEKDAAKCGHCDVCLGRHDQYVKHHEYYQIKTKLEYLLKKEPLALRILVDSFPDEINEKVLKAIEHLMDNYMIVRTGNNQLRWN</sequence>
<proteinExistence type="inferred from homology"/>
<dbReference type="Pfam" id="PF00271">
    <property type="entry name" value="Helicase_C"/>
    <property type="match status" value="1"/>
</dbReference>
<dbReference type="GO" id="GO:0005524">
    <property type="term" value="F:ATP binding"/>
    <property type="evidence" value="ECO:0007669"/>
    <property type="project" value="UniProtKB-KW"/>
</dbReference>
<dbReference type="InterPro" id="IPR014001">
    <property type="entry name" value="Helicase_ATP-bd"/>
</dbReference>
<dbReference type="PANTHER" id="PTHR13710:SF105">
    <property type="entry name" value="ATP-DEPENDENT DNA HELICASE Q1"/>
    <property type="match status" value="1"/>
</dbReference>
<keyword evidence="4" id="KW-0378">Hydrolase</keyword>
<evidence type="ECO:0000256" key="11">
    <source>
        <dbReference type="ARBA" id="ARBA00044535"/>
    </source>
</evidence>
<dbReference type="SUPFAM" id="SSF52540">
    <property type="entry name" value="P-loop containing nucleoside triphosphate hydrolases"/>
    <property type="match status" value="1"/>
</dbReference>
<dbReference type="EC" id="5.6.2.4" evidence="10"/>
<evidence type="ECO:0000256" key="8">
    <source>
        <dbReference type="ARBA" id="ARBA00023235"/>
    </source>
</evidence>
<dbReference type="Gene3D" id="1.10.10.10">
    <property type="entry name" value="Winged helix-like DNA-binding domain superfamily/Winged helix DNA-binding domain"/>
    <property type="match status" value="1"/>
</dbReference>
<evidence type="ECO:0000259" key="14">
    <source>
        <dbReference type="PROSITE" id="PS51194"/>
    </source>
</evidence>
<dbReference type="GO" id="GO:0043590">
    <property type="term" value="C:bacterial nucleoid"/>
    <property type="evidence" value="ECO:0007669"/>
    <property type="project" value="TreeGrafter"/>
</dbReference>
<dbReference type="PROSITE" id="PS51194">
    <property type="entry name" value="HELICASE_CTER"/>
    <property type="match status" value="1"/>
</dbReference>
<evidence type="ECO:0000256" key="4">
    <source>
        <dbReference type="ARBA" id="ARBA00022801"/>
    </source>
</evidence>
<dbReference type="Gene3D" id="3.40.50.300">
    <property type="entry name" value="P-loop containing nucleotide triphosphate hydrolases"/>
    <property type="match status" value="2"/>
</dbReference>
<dbReference type="Pfam" id="PF16124">
    <property type="entry name" value="RecQ_Zn_bind"/>
    <property type="match status" value="1"/>
</dbReference>
<dbReference type="GO" id="GO:0030894">
    <property type="term" value="C:replisome"/>
    <property type="evidence" value="ECO:0007669"/>
    <property type="project" value="TreeGrafter"/>
</dbReference>
<keyword evidence="7" id="KW-0238">DNA-binding</keyword>
<feature type="domain" description="Helicase C-terminal" evidence="14">
    <location>
        <begin position="199"/>
        <end position="342"/>
    </location>
</feature>
<keyword evidence="3" id="KW-0547">Nucleotide-binding</keyword>
<gene>
    <name evidence="15" type="ORF">HELGO_WM55110</name>
</gene>
<feature type="domain" description="Helicase ATP-binding" evidence="13">
    <location>
        <begin position="6"/>
        <end position="174"/>
    </location>
</feature>
<dbReference type="SMART" id="SM00487">
    <property type="entry name" value="DEXDc"/>
    <property type="match status" value="1"/>
</dbReference>
<dbReference type="GO" id="GO:0009378">
    <property type="term" value="F:four-way junction helicase activity"/>
    <property type="evidence" value="ECO:0007669"/>
    <property type="project" value="TreeGrafter"/>
</dbReference>
<dbReference type="SMART" id="SM00490">
    <property type="entry name" value="HELICc"/>
    <property type="match status" value="1"/>
</dbReference>
<dbReference type="EMBL" id="CACVAQ010000426">
    <property type="protein sequence ID" value="CAA6828310.1"/>
    <property type="molecule type" value="Genomic_DNA"/>
</dbReference>
<dbReference type="InterPro" id="IPR027417">
    <property type="entry name" value="P-loop_NTPase"/>
</dbReference>
<evidence type="ECO:0000256" key="3">
    <source>
        <dbReference type="ARBA" id="ARBA00022741"/>
    </source>
</evidence>
<dbReference type="GO" id="GO:0003677">
    <property type="term" value="F:DNA binding"/>
    <property type="evidence" value="ECO:0007669"/>
    <property type="project" value="UniProtKB-KW"/>
</dbReference>
<evidence type="ECO:0000256" key="7">
    <source>
        <dbReference type="ARBA" id="ARBA00023125"/>
    </source>
</evidence>
<accession>A0A6S6UIX3</accession>
<dbReference type="InterPro" id="IPR032284">
    <property type="entry name" value="RecQ_Zn-bd"/>
</dbReference>
<dbReference type="CDD" id="cd17920">
    <property type="entry name" value="DEXHc_RecQ"/>
    <property type="match status" value="1"/>
</dbReference>
<name>A0A6S6UIX3_9BACT</name>
<protein>
    <recommendedName>
        <fullName evidence="11">ATP-dependent DNA helicase RecQ</fullName>
        <ecNumber evidence="10">5.6.2.4</ecNumber>
    </recommendedName>
    <alternativeName>
        <fullName evidence="12">DNA 3'-5' helicase RecQ</fullName>
    </alternativeName>
</protein>
<evidence type="ECO:0000256" key="9">
    <source>
        <dbReference type="ARBA" id="ARBA00034617"/>
    </source>
</evidence>
<dbReference type="GO" id="GO:0016787">
    <property type="term" value="F:hydrolase activity"/>
    <property type="evidence" value="ECO:0007669"/>
    <property type="project" value="UniProtKB-KW"/>
</dbReference>
<keyword evidence="5 15" id="KW-0347">Helicase</keyword>
<evidence type="ECO:0000256" key="10">
    <source>
        <dbReference type="ARBA" id="ARBA00034808"/>
    </source>
</evidence>
<evidence type="ECO:0000256" key="6">
    <source>
        <dbReference type="ARBA" id="ARBA00022840"/>
    </source>
</evidence>
<organism evidence="15">
    <name type="scientific">uncultured Aureispira sp</name>
    <dbReference type="NCBI Taxonomy" id="1331704"/>
    <lineage>
        <taxon>Bacteria</taxon>
        <taxon>Pseudomonadati</taxon>
        <taxon>Bacteroidota</taxon>
        <taxon>Saprospiria</taxon>
        <taxon>Saprospirales</taxon>
        <taxon>Saprospiraceae</taxon>
        <taxon>Aureispira</taxon>
        <taxon>environmental samples</taxon>
    </lineage>
</organism>